<sequence length="228" mass="27311">MFKFDEELKELCTLVIRLLIVQWVVFWTIFIFPTQEKYVLIKDGYYELKTYRVPQDVSYEIDRIEAKNITNLSLMKDFQVFSRFDCAGIVVERKNVQVCDAFLDKNKRVTHIELYERHPKDGYKIVYEIKGLEYENSRHEKIKIEVSVLPYESQSHLNNAKFKFVMSIIGSSFALILFFYVFYSTQFAKSIRKDGNLLIYLKNTIKYATLILIVYQFIKVWMFLFKNL</sequence>
<keyword evidence="1" id="KW-0812">Transmembrane</keyword>
<evidence type="ECO:0000256" key="1">
    <source>
        <dbReference type="SAM" id="Phobius"/>
    </source>
</evidence>
<keyword evidence="1" id="KW-0472">Membrane</keyword>
<organism evidence="2 3">
    <name type="scientific">Acinetobacter wuhouensis</name>
    <dbReference type="NCBI Taxonomy" id="1879050"/>
    <lineage>
        <taxon>Bacteria</taxon>
        <taxon>Pseudomonadati</taxon>
        <taxon>Pseudomonadota</taxon>
        <taxon>Gammaproteobacteria</taxon>
        <taxon>Moraxellales</taxon>
        <taxon>Moraxellaceae</taxon>
        <taxon>Acinetobacter</taxon>
    </lineage>
</organism>
<accession>A0A3G2T1N0</accession>
<dbReference type="Proteomes" id="UP000279962">
    <property type="component" value="Chromosome"/>
</dbReference>
<dbReference type="RefSeq" id="WP_087553031.1">
    <property type="nucleotide sequence ID" value="NZ_CP033133.1"/>
</dbReference>
<evidence type="ECO:0000313" key="3">
    <source>
        <dbReference type="Proteomes" id="UP000279962"/>
    </source>
</evidence>
<evidence type="ECO:0000313" key="2">
    <source>
        <dbReference type="EMBL" id="AYO54140.1"/>
    </source>
</evidence>
<reference evidence="2 3" key="1">
    <citation type="submission" date="2018-10" db="EMBL/GenBank/DDBJ databases">
        <title>The complete genome of Acinetobacter wuhouensis strain WCHAW010062.</title>
        <authorList>
            <person name="Hu Y."/>
            <person name="Long H."/>
            <person name="Feng Y."/>
            <person name="Zong Z."/>
        </authorList>
    </citation>
    <scope>NUCLEOTIDE SEQUENCE [LARGE SCALE GENOMIC DNA]</scope>
    <source>
        <strain evidence="2 3">WCHAW010062</strain>
    </source>
</reference>
<dbReference type="AlphaFoldDB" id="A0A3G2T1N0"/>
<feature type="transmembrane region" description="Helical" evidence="1">
    <location>
        <begin position="12"/>
        <end position="32"/>
    </location>
</feature>
<protein>
    <submittedName>
        <fullName evidence="2">Uncharacterized protein</fullName>
    </submittedName>
</protein>
<keyword evidence="1" id="KW-1133">Transmembrane helix</keyword>
<feature type="transmembrane region" description="Helical" evidence="1">
    <location>
        <begin position="164"/>
        <end position="183"/>
    </location>
</feature>
<name>A0A3G2T1N0_9GAMM</name>
<feature type="transmembrane region" description="Helical" evidence="1">
    <location>
        <begin position="204"/>
        <end position="224"/>
    </location>
</feature>
<gene>
    <name evidence="2" type="ORF">CDG68_11045</name>
</gene>
<dbReference type="EMBL" id="CP033133">
    <property type="protein sequence ID" value="AYO54140.1"/>
    <property type="molecule type" value="Genomic_DNA"/>
</dbReference>
<proteinExistence type="predicted"/>